<dbReference type="GO" id="GO:0071111">
    <property type="term" value="F:cyclic-guanylate-specific phosphodiesterase activity"/>
    <property type="evidence" value="ECO:0007669"/>
    <property type="project" value="InterPro"/>
</dbReference>
<evidence type="ECO:0000259" key="2">
    <source>
        <dbReference type="PROSITE" id="PS50887"/>
    </source>
</evidence>
<dbReference type="InterPro" id="IPR000160">
    <property type="entry name" value="GGDEF_dom"/>
</dbReference>
<dbReference type="PROSITE" id="PS50883">
    <property type="entry name" value="EAL"/>
    <property type="match status" value="1"/>
</dbReference>
<dbReference type="InterPro" id="IPR050706">
    <property type="entry name" value="Cyclic-di-GMP_PDE-like"/>
</dbReference>
<evidence type="ECO:0000259" key="1">
    <source>
        <dbReference type="PROSITE" id="PS50883"/>
    </source>
</evidence>
<feature type="domain" description="EAL" evidence="1">
    <location>
        <begin position="169"/>
        <end position="422"/>
    </location>
</feature>
<dbReference type="InterPro" id="IPR029787">
    <property type="entry name" value="Nucleotide_cyclase"/>
</dbReference>
<dbReference type="Pfam" id="PF00563">
    <property type="entry name" value="EAL"/>
    <property type="match status" value="1"/>
</dbReference>
<dbReference type="PROSITE" id="PS50887">
    <property type="entry name" value="GGDEF"/>
    <property type="match status" value="1"/>
</dbReference>
<dbReference type="InterPro" id="IPR001633">
    <property type="entry name" value="EAL_dom"/>
</dbReference>
<dbReference type="RefSeq" id="WP_186918003.1">
    <property type="nucleotide sequence ID" value="NZ_JACOFZ010000014.1"/>
</dbReference>
<dbReference type="SUPFAM" id="SSF141868">
    <property type="entry name" value="EAL domain-like"/>
    <property type="match status" value="1"/>
</dbReference>
<evidence type="ECO:0000313" key="3">
    <source>
        <dbReference type="EMBL" id="MBC3883382.1"/>
    </source>
</evidence>
<dbReference type="InterPro" id="IPR035919">
    <property type="entry name" value="EAL_sf"/>
</dbReference>
<gene>
    <name evidence="3" type="ORF">H8K36_18475</name>
</gene>
<name>A0A923KVQ6_9BURK</name>
<organism evidence="3 4">
    <name type="scientific">Undibacterium nitidum</name>
    <dbReference type="NCBI Taxonomy" id="2762298"/>
    <lineage>
        <taxon>Bacteria</taxon>
        <taxon>Pseudomonadati</taxon>
        <taxon>Pseudomonadota</taxon>
        <taxon>Betaproteobacteria</taxon>
        <taxon>Burkholderiales</taxon>
        <taxon>Oxalobacteraceae</taxon>
        <taxon>Undibacterium</taxon>
    </lineage>
</organism>
<feature type="domain" description="GGDEF" evidence="2">
    <location>
        <begin position="29"/>
        <end position="163"/>
    </location>
</feature>
<keyword evidence="4" id="KW-1185">Reference proteome</keyword>
<dbReference type="EMBL" id="JACOFZ010000014">
    <property type="protein sequence ID" value="MBC3883382.1"/>
    <property type="molecule type" value="Genomic_DNA"/>
</dbReference>
<dbReference type="Proteomes" id="UP000627446">
    <property type="component" value="Unassembled WGS sequence"/>
</dbReference>
<reference evidence="3" key="1">
    <citation type="submission" date="2020-08" db="EMBL/GenBank/DDBJ databases">
        <title>Novel species isolated from subtropical streams in China.</title>
        <authorList>
            <person name="Lu H."/>
        </authorList>
    </citation>
    <scope>NUCLEOTIDE SEQUENCE</scope>
    <source>
        <strain evidence="3">LX22W</strain>
    </source>
</reference>
<proteinExistence type="predicted"/>
<evidence type="ECO:0000313" key="4">
    <source>
        <dbReference type="Proteomes" id="UP000627446"/>
    </source>
</evidence>
<dbReference type="Gene3D" id="3.20.20.450">
    <property type="entry name" value="EAL domain"/>
    <property type="match status" value="1"/>
</dbReference>
<protein>
    <submittedName>
        <fullName evidence="3">EAL domain-containing protein</fullName>
    </submittedName>
</protein>
<dbReference type="SMART" id="SM00052">
    <property type="entry name" value="EAL"/>
    <property type="match status" value="1"/>
</dbReference>
<dbReference type="Pfam" id="PF00990">
    <property type="entry name" value="GGDEF"/>
    <property type="match status" value="1"/>
</dbReference>
<dbReference type="PANTHER" id="PTHR33121:SF70">
    <property type="entry name" value="SIGNALING PROTEIN YKOW"/>
    <property type="match status" value="1"/>
</dbReference>
<dbReference type="PANTHER" id="PTHR33121">
    <property type="entry name" value="CYCLIC DI-GMP PHOSPHODIESTERASE PDEF"/>
    <property type="match status" value="1"/>
</dbReference>
<dbReference type="Gene3D" id="3.30.70.270">
    <property type="match status" value="1"/>
</dbReference>
<dbReference type="AlphaFoldDB" id="A0A923KVQ6"/>
<dbReference type="CDD" id="cd01948">
    <property type="entry name" value="EAL"/>
    <property type="match status" value="1"/>
</dbReference>
<accession>A0A923KVQ6</accession>
<dbReference type="InterPro" id="IPR043128">
    <property type="entry name" value="Rev_trsase/Diguanyl_cyclase"/>
</dbReference>
<comment type="caution">
    <text evidence="3">The sequence shown here is derived from an EMBL/GenBank/DDBJ whole genome shotgun (WGS) entry which is preliminary data.</text>
</comment>
<dbReference type="SUPFAM" id="SSF55073">
    <property type="entry name" value="Nucleotide cyclase"/>
    <property type="match status" value="1"/>
</dbReference>
<sequence>MPGDSCMVSSVNEFMQLLELELQEVSDAQNLALLVVSLQRSDRVQTLLNPHYASIVAQHFSDRLQPSLRDKDRFVFATENECWFLLPNLSSEALAVLACHRILNALNTPLRIETQTVFFQPSIGIACAPLHAQAATELLRIADLAQRNAQSNNMRFELARVEQRERSGPDDLPQALKEVLDNNALEMRYQPKVDLRSKSVKSVEALVRWPTDHHQSVPTNILIDTAEQFGLIEQLTMQVVNKVFQEAAQWRSKGLQVIVWVNLSARLLGMEQLPKVLARALSVWNLPASTVGLEVTESAFIHDIDHTTALLFDLKRLGFKLSIDDFGTGYSSLAYLRRFPIDELKVDKVFVQGMMDSTQDKQIVQSIISLAHNFGLAVVAEGVEQEANLNALRLMGCDEIQGYYFAHPMPAVELLSWCEKFHRDFHDKL</sequence>
<dbReference type="SMART" id="SM00267">
    <property type="entry name" value="GGDEF"/>
    <property type="match status" value="1"/>
</dbReference>